<dbReference type="GO" id="GO:0051205">
    <property type="term" value="P:protein insertion into membrane"/>
    <property type="evidence" value="ECO:0007669"/>
    <property type="project" value="TreeGrafter"/>
</dbReference>
<evidence type="ECO:0000256" key="7">
    <source>
        <dbReference type="ARBA" id="ARBA00023136"/>
    </source>
</evidence>
<evidence type="ECO:0000256" key="3">
    <source>
        <dbReference type="ARBA" id="ARBA00022475"/>
    </source>
</evidence>
<evidence type="ECO:0000256" key="10">
    <source>
        <dbReference type="SAM" id="MobiDB-lite"/>
    </source>
</evidence>
<feature type="region of interest" description="Disordered" evidence="10">
    <location>
        <begin position="323"/>
        <end position="366"/>
    </location>
</feature>
<evidence type="ECO:0000256" key="4">
    <source>
        <dbReference type="ARBA" id="ARBA00022692"/>
    </source>
</evidence>
<comment type="similarity">
    <text evidence="9">Belongs to the OXA1/ALB3/YidC family.</text>
</comment>
<dbReference type="InterPro" id="IPR028055">
    <property type="entry name" value="YidC/Oxa/ALB_C"/>
</dbReference>
<keyword evidence="4 9" id="KW-0812">Transmembrane</keyword>
<evidence type="ECO:0000256" key="9">
    <source>
        <dbReference type="RuleBase" id="RU003945"/>
    </source>
</evidence>
<organism evidence="13 14">
    <name type="scientific">Candidatus Caccousia avicola</name>
    <dbReference type="NCBI Taxonomy" id="2840721"/>
    <lineage>
        <taxon>Bacteria</taxon>
        <taxon>Bacillati</taxon>
        <taxon>Bacillota</taxon>
        <taxon>Clostridia</taxon>
        <taxon>Eubacteriales</taxon>
        <taxon>Oscillospiraceae</taxon>
        <taxon>Oscillospiraceae incertae sedis</taxon>
        <taxon>Candidatus Caccousia</taxon>
    </lineage>
</organism>
<feature type="domain" description="Membrane insertase YidC/Oxa/ALB C-terminal" evidence="12">
    <location>
        <begin position="25"/>
        <end position="277"/>
    </location>
</feature>
<evidence type="ECO:0000313" key="14">
    <source>
        <dbReference type="Proteomes" id="UP000824242"/>
    </source>
</evidence>
<dbReference type="InterPro" id="IPR001708">
    <property type="entry name" value="YidC/ALB3/OXA1/COX18"/>
</dbReference>
<feature type="transmembrane region" description="Helical" evidence="11">
    <location>
        <begin position="16"/>
        <end position="41"/>
    </location>
</feature>
<dbReference type="Proteomes" id="UP000824242">
    <property type="component" value="Unassembled WGS sequence"/>
</dbReference>
<keyword evidence="2" id="KW-0813">Transport</keyword>
<dbReference type="GO" id="GO:0032977">
    <property type="term" value="F:membrane insertase activity"/>
    <property type="evidence" value="ECO:0007669"/>
    <property type="project" value="InterPro"/>
</dbReference>
<evidence type="ECO:0000256" key="1">
    <source>
        <dbReference type="ARBA" id="ARBA00004651"/>
    </source>
</evidence>
<dbReference type="PANTHER" id="PTHR12428:SF65">
    <property type="entry name" value="CYTOCHROME C OXIDASE ASSEMBLY PROTEIN COX18, MITOCHONDRIAL"/>
    <property type="match status" value="1"/>
</dbReference>
<comment type="subcellular location">
    <subcellularLocation>
        <location evidence="1">Cell membrane</location>
        <topology evidence="1">Multi-pass membrane protein</topology>
    </subcellularLocation>
    <subcellularLocation>
        <location evidence="9">Membrane</location>
        <topology evidence="9">Multi-pass membrane protein</topology>
    </subcellularLocation>
</comment>
<dbReference type="InterPro" id="IPR047196">
    <property type="entry name" value="YidC_ALB_C"/>
</dbReference>
<evidence type="ECO:0000256" key="11">
    <source>
        <dbReference type="SAM" id="Phobius"/>
    </source>
</evidence>
<proteinExistence type="inferred from homology"/>
<evidence type="ECO:0000256" key="2">
    <source>
        <dbReference type="ARBA" id="ARBA00022448"/>
    </source>
</evidence>
<sequence>MDIFNWFGSLLGYLLWFLYGIVQNYGVAIILFTIIVKALVFPFSVKQQKSMASQAKVQKKVRELQKIYANDKMKLNEETQKLYQKEGVSMTGGCLPMLIPLPILFGIYYSVIYPLRNALHIDANVVSQATQMLSKIPGVSSTFVSQYGEIEIIKHFDSLRDTLTMFSAQDIEKIESFSHGFKFLGLDLLATPQSSSFESMMWLIPAVCLVTSLLMQLVTTKMQPNQAAQQQQGCMKFMLYGMSLFTAYLAFTMPGAVGFYWAIQNVLGIGQSFITMKFFGQADLLARAEAARVARRELEEAKVKEIPVNQQIEIRKTLEAKLSASTGKAATKQEKKQLPAEKKNAPAQKGKGKQNKSGSDYLGQKK</sequence>
<gene>
    <name evidence="13" type="ORF">IAB89_03410</name>
</gene>
<dbReference type="GO" id="GO:0005886">
    <property type="term" value="C:plasma membrane"/>
    <property type="evidence" value="ECO:0007669"/>
    <property type="project" value="UniProtKB-SubCell"/>
</dbReference>
<comment type="caution">
    <text evidence="13">The sequence shown here is derived from an EMBL/GenBank/DDBJ whole genome shotgun (WGS) entry which is preliminary data.</text>
</comment>
<dbReference type="AlphaFoldDB" id="A0A9D1ALN6"/>
<reference evidence="13" key="2">
    <citation type="journal article" date="2021" name="PeerJ">
        <title>Extensive microbial diversity within the chicken gut microbiome revealed by metagenomics and culture.</title>
        <authorList>
            <person name="Gilroy R."/>
            <person name="Ravi A."/>
            <person name="Getino M."/>
            <person name="Pursley I."/>
            <person name="Horton D.L."/>
            <person name="Alikhan N.F."/>
            <person name="Baker D."/>
            <person name="Gharbi K."/>
            <person name="Hall N."/>
            <person name="Watson M."/>
            <person name="Adriaenssens E.M."/>
            <person name="Foster-Nyarko E."/>
            <person name="Jarju S."/>
            <person name="Secka A."/>
            <person name="Antonio M."/>
            <person name="Oren A."/>
            <person name="Chaudhuri R.R."/>
            <person name="La Ragione R."/>
            <person name="Hildebrand F."/>
            <person name="Pallen M.J."/>
        </authorList>
    </citation>
    <scope>NUCLEOTIDE SEQUENCE</scope>
    <source>
        <strain evidence="13">ChiSxjej1B13-7958</strain>
    </source>
</reference>
<evidence type="ECO:0000256" key="5">
    <source>
        <dbReference type="ARBA" id="ARBA00022927"/>
    </source>
</evidence>
<keyword evidence="6 11" id="KW-1133">Transmembrane helix</keyword>
<evidence type="ECO:0000313" key="13">
    <source>
        <dbReference type="EMBL" id="HIR46699.1"/>
    </source>
</evidence>
<reference evidence="13" key="1">
    <citation type="submission" date="2020-10" db="EMBL/GenBank/DDBJ databases">
        <authorList>
            <person name="Gilroy R."/>
        </authorList>
    </citation>
    <scope>NUCLEOTIDE SEQUENCE</scope>
    <source>
        <strain evidence="13">ChiSxjej1B13-7958</strain>
    </source>
</reference>
<keyword evidence="8" id="KW-0143">Chaperone</keyword>
<dbReference type="Pfam" id="PF02096">
    <property type="entry name" value="60KD_IMP"/>
    <property type="match status" value="1"/>
</dbReference>
<evidence type="ECO:0000259" key="12">
    <source>
        <dbReference type="Pfam" id="PF02096"/>
    </source>
</evidence>
<protein>
    <submittedName>
        <fullName evidence="13">YidC/Oxa1 family membrane protein insertase</fullName>
    </submittedName>
</protein>
<dbReference type="CDD" id="cd20070">
    <property type="entry name" value="5TM_YidC_Alb3"/>
    <property type="match status" value="1"/>
</dbReference>
<feature type="transmembrane region" description="Helical" evidence="11">
    <location>
        <begin position="199"/>
        <end position="218"/>
    </location>
</feature>
<evidence type="ECO:0000256" key="6">
    <source>
        <dbReference type="ARBA" id="ARBA00022989"/>
    </source>
</evidence>
<evidence type="ECO:0000256" key="8">
    <source>
        <dbReference type="ARBA" id="ARBA00023186"/>
    </source>
</evidence>
<accession>A0A9D1ALN6</accession>
<dbReference type="NCBIfam" id="TIGR03592">
    <property type="entry name" value="yidC_oxa1_cterm"/>
    <property type="match status" value="1"/>
</dbReference>
<keyword evidence="5" id="KW-0653">Protein transport</keyword>
<feature type="transmembrane region" description="Helical" evidence="11">
    <location>
        <begin position="88"/>
        <end position="109"/>
    </location>
</feature>
<dbReference type="EMBL" id="DVGZ01000034">
    <property type="protein sequence ID" value="HIR46699.1"/>
    <property type="molecule type" value="Genomic_DNA"/>
</dbReference>
<keyword evidence="7 11" id="KW-0472">Membrane</keyword>
<name>A0A9D1ALN6_9FIRM</name>
<keyword evidence="3" id="KW-1003">Cell membrane</keyword>
<dbReference type="GO" id="GO:0015031">
    <property type="term" value="P:protein transport"/>
    <property type="evidence" value="ECO:0007669"/>
    <property type="project" value="UniProtKB-KW"/>
</dbReference>
<feature type="compositionally biased region" description="Basic and acidic residues" evidence="10">
    <location>
        <begin position="331"/>
        <end position="344"/>
    </location>
</feature>
<feature type="transmembrane region" description="Helical" evidence="11">
    <location>
        <begin position="239"/>
        <end position="263"/>
    </location>
</feature>
<dbReference type="PANTHER" id="PTHR12428">
    <property type="entry name" value="OXA1"/>
    <property type="match status" value="1"/>
</dbReference>